<sequence>MRGNGIEDRWGSTAVPATAIRKKGTSVRPWLVVDGTGDAQVVE</sequence>
<comment type="caution">
    <text evidence="1">The sequence shown here is derived from an EMBL/GenBank/DDBJ whole genome shotgun (WGS) entry which is preliminary data.</text>
</comment>
<protein>
    <submittedName>
        <fullName evidence="1">Magnesium transporter MRS2-3-like</fullName>
    </submittedName>
</protein>
<feature type="non-terminal residue" evidence="1">
    <location>
        <position position="43"/>
    </location>
</feature>
<proteinExistence type="predicted"/>
<name>A0A392RA88_9FABA</name>
<dbReference type="AlphaFoldDB" id="A0A392RA88"/>
<dbReference type="EMBL" id="LXQA010195852">
    <property type="protein sequence ID" value="MCI32475.1"/>
    <property type="molecule type" value="Genomic_DNA"/>
</dbReference>
<evidence type="ECO:0000313" key="2">
    <source>
        <dbReference type="Proteomes" id="UP000265520"/>
    </source>
</evidence>
<accession>A0A392RA88</accession>
<evidence type="ECO:0000313" key="1">
    <source>
        <dbReference type="EMBL" id="MCI32475.1"/>
    </source>
</evidence>
<reference evidence="1 2" key="1">
    <citation type="journal article" date="2018" name="Front. Plant Sci.">
        <title>Red Clover (Trifolium pratense) and Zigzag Clover (T. medium) - A Picture of Genomic Similarities and Differences.</title>
        <authorList>
            <person name="Dluhosova J."/>
            <person name="Istvanek J."/>
            <person name="Nedelnik J."/>
            <person name="Repkova J."/>
        </authorList>
    </citation>
    <scope>NUCLEOTIDE SEQUENCE [LARGE SCALE GENOMIC DNA]</scope>
    <source>
        <strain evidence="2">cv. 10/8</strain>
        <tissue evidence="1">Leaf</tissue>
    </source>
</reference>
<organism evidence="1 2">
    <name type="scientific">Trifolium medium</name>
    <dbReference type="NCBI Taxonomy" id="97028"/>
    <lineage>
        <taxon>Eukaryota</taxon>
        <taxon>Viridiplantae</taxon>
        <taxon>Streptophyta</taxon>
        <taxon>Embryophyta</taxon>
        <taxon>Tracheophyta</taxon>
        <taxon>Spermatophyta</taxon>
        <taxon>Magnoliopsida</taxon>
        <taxon>eudicotyledons</taxon>
        <taxon>Gunneridae</taxon>
        <taxon>Pentapetalae</taxon>
        <taxon>rosids</taxon>
        <taxon>fabids</taxon>
        <taxon>Fabales</taxon>
        <taxon>Fabaceae</taxon>
        <taxon>Papilionoideae</taxon>
        <taxon>50 kb inversion clade</taxon>
        <taxon>NPAAA clade</taxon>
        <taxon>Hologalegina</taxon>
        <taxon>IRL clade</taxon>
        <taxon>Trifolieae</taxon>
        <taxon>Trifolium</taxon>
    </lineage>
</organism>
<dbReference type="Proteomes" id="UP000265520">
    <property type="component" value="Unassembled WGS sequence"/>
</dbReference>
<keyword evidence="2" id="KW-1185">Reference proteome</keyword>